<dbReference type="PANTHER" id="PTHR13847">
    <property type="entry name" value="SARCOSINE DEHYDROGENASE-RELATED"/>
    <property type="match status" value="1"/>
</dbReference>
<evidence type="ECO:0000259" key="2">
    <source>
        <dbReference type="Pfam" id="PF01266"/>
    </source>
</evidence>
<keyword evidence="4" id="KW-1185">Reference proteome</keyword>
<dbReference type="GO" id="GO:0016491">
    <property type="term" value="F:oxidoreductase activity"/>
    <property type="evidence" value="ECO:0007669"/>
    <property type="project" value="UniProtKB-KW"/>
</dbReference>
<evidence type="ECO:0000313" key="4">
    <source>
        <dbReference type="Proteomes" id="UP000076400"/>
    </source>
</evidence>
<dbReference type="Gene3D" id="3.50.50.60">
    <property type="entry name" value="FAD/NAD(P)-binding domain"/>
    <property type="match status" value="1"/>
</dbReference>
<feature type="domain" description="FAD dependent oxidoreductase" evidence="2">
    <location>
        <begin position="35"/>
        <end position="385"/>
    </location>
</feature>
<dbReference type="SUPFAM" id="SSF51905">
    <property type="entry name" value="FAD/NAD(P)-binding domain"/>
    <property type="match status" value="1"/>
</dbReference>
<proteinExistence type="predicted"/>
<dbReference type="STRING" id="580166.AUP43_17250"/>
<keyword evidence="1" id="KW-0560">Oxidoreductase</keyword>
<dbReference type="OrthoDB" id="9806601at2"/>
<dbReference type="PANTHER" id="PTHR13847:SF281">
    <property type="entry name" value="FAD DEPENDENT OXIDOREDUCTASE DOMAIN-CONTAINING PROTEIN"/>
    <property type="match status" value="1"/>
</dbReference>
<organism evidence="3 4">
    <name type="scientific">Oceanibaculum pacificum</name>
    <dbReference type="NCBI Taxonomy" id="580166"/>
    <lineage>
        <taxon>Bacteria</taxon>
        <taxon>Pseudomonadati</taxon>
        <taxon>Pseudomonadota</taxon>
        <taxon>Alphaproteobacteria</taxon>
        <taxon>Rhodospirillales</taxon>
        <taxon>Oceanibaculaceae</taxon>
        <taxon>Oceanibaculum</taxon>
    </lineage>
</organism>
<gene>
    <name evidence="3" type="ORF">AUP43_17250</name>
</gene>
<dbReference type="AlphaFoldDB" id="A0A154WF48"/>
<evidence type="ECO:0000256" key="1">
    <source>
        <dbReference type="ARBA" id="ARBA00023002"/>
    </source>
</evidence>
<name>A0A154WF48_9PROT</name>
<dbReference type="Gene3D" id="3.30.9.10">
    <property type="entry name" value="D-Amino Acid Oxidase, subunit A, domain 2"/>
    <property type="match status" value="1"/>
</dbReference>
<accession>A0A154WF48</accession>
<reference evidence="3 4" key="1">
    <citation type="submission" date="2015-12" db="EMBL/GenBank/DDBJ databases">
        <title>Genome sequence of Oceanibaculum pacificum MCCC 1A02656.</title>
        <authorList>
            <person name="Lu L."/>
            <person name="Lai Q."/>
            <person name="Shao Z."/>
            <person name="Qian P."/>
        </authorList>
    </citation>
    <scope>NUCLEOTIDE SEQUENCE [LARGE SCALE GENOMIC DNA]</scope>
    <source>
        <strain evidence="3 4">MCCC 1A02656</strain>
    </source>
</reference>
<comment type="caution">
    <text evidence="3">The sequence shown here is derived from an EMBL/GenBank/DDBJ whole genome shotgun (WGS) entry which is preliminary data.</text>
</comment>
<dbReference type="GO" id="GO:0005737">
    <property type="term" value="C:cytoplasm"/>
    <property type="evidence" value="ECO:0007669"/>
    <property type="project" value="TreeGrafter"/>
</dbReference>
<dbReference type="InterPro" id="IPR006076">
    <property type="entry name" value="FAD-dep_OxRdtase"/>
</dbReference>
<protein>
    <submittedName>
        <fullName evidence="3">Oxidoreductase</fullName>
    </submittedName>
</protein>
<dbReference type="InterPro" id="IPR036188">
    <property type="entry name" value="FAD/NAD-bd_sf"/>
</dbReference>
<dbReference type="Pfam" id="PF01266">
    <property type="entry name" value="DAO"/>
    <property type="match status" value="1"/>
</dbReference>
<dbReference type="EMBL" id="LPXN01000050">
    <property type="protein sequence ID" value="KZD12147.1"/>
    <property type="molecule type" value="Genomic_DNA"/>
</dbReference>
<evidence type="ECO:0000313" key="3">
    <source>
        <dbReference type="EMBL" id="KZD12147.1"/>
    </source>
</evidence>
<sequence>MSTDIFADGFKAEPYWWDAAKPAATLASPLPEATDVAIIGSGYAGLSAALELARHGTAVTVLEAENLGWGASSRNGGMVSGGVNVGKGRAMNDDATRAMLAEASQAYAHLEGIVAREKIECFYQRVGRFVGAHTPGAFEAQSRRVEALNRIAESEAYMVPRERQHEEIASDFYYGGMVVQRAGGVHPALLHKGLLEAAYRAGATLCAGTRVGKVEGAPGAFRVQTSQGEVRAKEVVVASNGYTGDATPWQQRRVIPIASFIIATEELGAETVRALFPKLRMISETKRVLCYYRPSPDGKRIIFGGRARFRQATPQESAPTLHRFLCDRFPQLDGRGLKITHAWTGNVAFTFDKLPHMGRQDGLHYALGCNGSGVVMMTHLGHRTALNILGHANSPSAYEALPMPTVPLYGGNPWFLPIVGGYYKMRDWIDRRRAG</sequence>
<dbReference type="Proteomes" id="UP000076400">
    <property type="component" value="Unassembled WGS sequence"/>
</dbReference>
<dbReference type="RefSeq" id="WP_067553049.1">
    <property type="nucleotide sequence ID" value="NZ_LPXN01000050.1"/>
</dbReference>